<reference evidence="2" key="1">
    <citation type="journal article" date="2016" name="Cell. Microbiol.">
        <title>Active and Adaptive Legionella CRISPR-Cas reveals a recurrent challenge to the pathogen.</title>
        <authorList>
            <person name="Rao C."/>
            <person name="Guyard C."/>
            <person name="Pelaz C."/>
            <person name="Wasserscheid J."/>
            <person name="Bondy-Denomy J."/>
            <person name="Dewar K."/>
            <person name="Ensminger A.W."/>
        </authorList>
    </citation>
    <scope>NUCLEOTIDE SEQUENCE</scope>
    <source>
        <strain evidence="2">Murcia-2001 4983</strain>
        <plasmid evidence="2">Mobile Element-1</plasmid>
    </source>
</reference>
<dbReference type="RefSeq" id="WP_061515203.1">
    <property type="nucleotide sequence ID" value="NZ_JAPHPG010000001.1"/>
</dbReference>
<sequence length="71" mass="8640">MKKIMLILPILFQTTCFAYIYAETGDKDLDDLSYRLQQQDVEDRLEAIESRLRDQEQRQWEKDMFDSINNY</sequence>
<dbReference type="EMBL" id="KT271770">
    <property type="protein sequence ID" value="ALK43948.1"/>
    <property type="molecule type" value="Genomic_DNA"/>
</dbReference>
<feature type="signal peptide" evidence="1">
    <location>
        <begin position="1"/>
        <end position="18"/>
    </location>
</feature>
<geneLocation type="plasmid" evidence="2">
    <name>Mobile Element-1</name>
</geneLocation>
<proteinExistence type="predicted"/>
<keyword evidence="1" id="KW-0732">Signal</keyword>
<feature type="chain" id="PRO_5007301676" evidence="1">
    <location>
        <begin position="19"/>
        <end position="71"/>
    </location>
</feature>
<organism evidence="2">
    <name type="scientific">Legionella pneumophila</name>
    <dbReference type="NCBI Taxonomy" id="446"/>
    <lineage>
        <taxon>Bacteria</taxon>
        <taxon>Pseudomonadati</taxon>
        <taxon>Pseudomonadota</taxon>
        <taxon>Gammaproteobacteria</taxon>
        <taxon>Legionellales</taxon>
        <taxon>Legionellaceae</taxon>
        <taxon>Legionella</taxon>
    </lineage>
</organism>
<accession>A0A140AYQ1</accession>
<protein>
    <submittedName>
        <fullName evidence="2">Uncharacterized protein</fullName>
    </submittedName>
</protein>
<keyword evidence="2" id="KW-0614">Plasmid</keyword>
<evidence type="ECO:0000313" key="2">
    <source>
        <dbReference type="EMBL" id="ALK43948.1"/>
    </source>
</evidence>
<evidence type="ECO:0000256" key="1">
    <source>
        <dbReference type="SAM" id="SignalP"/>
    </source>
</evidence>
<name>A0A140AYQ1_LEGPN</name>
<dbReference type="AlphaFoldDB" id="A0A140AYQ1"/>